<reference evidence="1" key="1">
    <citation type="journal article" date="2023" name="IScience">
        <title>Live-bearing cockroach genome reveals convergent evolutionary mechanisms linked to viviparity in insects and beyond.</title>
        <authorList>
            <person name="Fouks B."/>
            <person name="Harrison M.C."/>
            <person name="Mikhailova A.A."/>
            <person name="Marchal E."/>
            <person name="English S."/>
            <person name="Carruthers M."/>
            <person name="Jennings E.C."/>
            <person name="Chiamaka E.L."/>
            <person name="Frigard R.A."/>
            <person name="Pippel M."/>
            <person name="Attardo G.M."/>
            <person name="Benoit J.B."/>
            <person name="Bornberg-Bauer E."/>
            <person name="Tobe S.S."/>
        </authorList>
    </citation>
    <scope>NUCLEOTIDE SEQUENCE</scope>
    <source>
        <strain evidence="1">Stay&amp;Tobe</strain>
    </source>
</reference>
<dbReference type="AlphaFoldDB" id="A0AAD8EKY5"/>
<dbReference type="Proteomes" id="UP001233999">
    <property type="component" value="Unassembled WGS sequence"/>
</dbReference>
<protein>
    <submittedName>
        <fullName evidence="1">Uncharacterized protein</fullName>
    </submittedName>
</protein>
<feature type="non-terminal residue" evidence="1">
    <location>
        <position position="53"/>
    </location>
</feature>
<reference evidence="1" key="2">
    <citation type="submission" date="2023-05" db="EMBL/GenBank/DDBJ databases">
        <authorList>
            <person name="Fouks B."/>
        </authorList>
    </citation>
    <scope>NUCLEOTIDE SEQUENCE</scope>
    <source>
        <strain evidence="1">Stay&amp;Tobe</strain>
        <tissue evidence="1">Testes</tissue>
    </source>
</reference>
<proteinExistence type="predicted"/>
<evidence type="ECO:0000313" key="1">
    <source>
        <dbReference type="EMBL" id="KAJ9594490.1"/>
    </source>
</evidence>
<gene>
    <name evidence="1" type="ORF">L9F63_014102</name>
</gene>
<organism evidence="1 2">
    <name type="scientific">Diploptera punctata</name>
    <name type="common">Pacific beetle cockroach</name>
    <dbReference type="NCBI Taxonomy" id="6984"/>
    <lineage>
        <taxon>Eukaryota</taxon>
        <taxon>Metazoa</taxon>
        <taxon>Ecdysozoa</taxon>
        <taxon>Arthropoda</taxon>
        <taxon>Hexapoda</taxon>
        <taxon>Insecta</taxon>
        <taxon>Pterygota</taxon>
        <taxon>Neoptera</taxon>
        <taxon>Polyneoptera</taxon>
        <taxon>Dictyoptera</taxon>
        <taxon>Blattodea</taxon>
        <taxon>Blaberoidea</taxon>
        <taxon>Blaberidae</taxon>
        <taxon>Diplopterinae</taxon>
        <taxon>Diploptera</taxon>
    </lineage>
</organism>
<keyword evidence="2" id="KW-1185">Reference proteome</keyword>
<feature type="non-terminal residue" evidence="1">
    <location>
        <position position="1"/>
    </location>
</feature>
<comment type="caution">
    <text evidence="1">The sequence shown here is derived from an EMBL/GenBank/DDBJ whole genome shotgun (WGS) entry which is preliminary data.</text>
</comment>
<evidence type="ECO:0000313" key="2">
    <source>
        <dbReference type="Proteomes" id="UP001233999"/>
    </source>
</evidence>
<name>A0AAD8EKY5_DIPPU</name>
<accession>A0AAD8EKY5</accession>
<sequence length="53" mass="6429">IDYRQCYSSDSKRKHMKLKSPTGRLLTKMQLSLLEIYFTQNDIEQSKEHYCWS</sequence>
<dbReference type="EMBL" id="JASPKZ010003044">
    <property type="protein sequence ID" value="KAJ9594490.1"/>
    <property type="molecule type" value="Genomic_DNA"/>
</dbReference>